<evidence type="ECO:0000313" key="2">
    <source>
        <dbReference type="Proteomes" id="UP000271683"/>
    </source>
</evidence>
<sequence>MPAACTDPIRETTMRRTPWQRRGGLLAVLVLALSALLPVGRAEAAGPAAGFVHPAGPVHPAECAREGAFNDLGPVLSTLTLMRGVLGTRAGRPVWYSVVAGDDARINVVDALTRELVTTTPMRGAAGAWALTVASDGRLYVGTYNSGRFYRFDPANDQLTDLGQPVPEESFVYGLSIGPDGTVYGGTYPHGHAFAYHPTSGVTDIGEVSPGHRYARATAYNPDHHQLFVGLPGPATLVRIDLATGTRTTVDAGLASLGTLDDLGLDYAGGRVFVYGGGALAVVDAVTSARRTLVDGSTGAGVATYPMDSRGVSPVSPDGAAVYLTSGSALRRYDLAADRIDPVVPAAGTPAVDGPAIGYGWIDGALYGLAGNYRGRGFTYDPGTRRLDRYTLAFAPAPVQLAQLTTGPDGAVYVSAYINGQLARYDPATGRITAQPRLGQVEGWHWRDAAMYAGIYPYGAVLARHTLFTGPTTANDGELLLGRDERIHVQAGGRLFEVDLWCRRVTQIGTGLLFRLTAGHAGDFYSLLRTADSTVPNRLARYVPPPRGPVGLTADRDALAVALRDLPVQTRPPHAAVHADEVG</sequence>
<dbReference type="AlphaFoldDB" id="A0A3N1GH76"/>
<dbReference type="InterPro" id="IPR051200">
    <property type="entry name" value="Host-pathogen_enzymatic-act"/>
</dbReference>
<dbReference type="InterPro" id="IPR015943">
    <property type="entry name" value="WD40/YVTN_repeat-like_dom_sf"/>
</dbReference>
<dbReference type="EMBL" id="RJKL01000001">
    <property type="protein sequence ID" value="ROP29610.1"/>
    <property type="molecule type" value="Genomic_DNA"/>
</dbReference>
<accession>A0A3N1GH76</accession>
<protein>
    <submittedName>
        <fullName evidence="1">Uncharacterized protein</fullName>
    </submittedName>
</protein>
<name>A0A3N1GH76_9ACTN</name>
<comment type="caution">
    <text evidence="1">The sequence shown here is derived from an EMBL/GenBank/DDBJ whole genome shotgun (WGS) entry which is preliminary data.</text>
</comment>
<dbReference type="InterPro" id="IPR011044">
    <property type="entry name" value="Quino_amine_DH_bsu"/>
</dbReference>
<gene>
    <name evidence="1" type="ORF">EDD30_2412</name>
</gene>
<dbReference type="PANTHER" id="PTHR47197:SF3">
    <property type="entry name" value="DIHYDRO-HEME D1 DEHYDROGENASE"/>
    <property type="match status" value="1"/>
</dbReference>
<proteinExistence type="predicted"/>
<reference evidence="1 2" key="1">
    <citation type="submission" date="2018-11" db="EMBL/GenBank/DDBJ databases">
        <title>Sequencing the genomes of 1000 actinobacteria strains.</title>
        <authorList>
            <person name="Klenk H.-P."/>
        </authorList>
    </citation>
    <scope>NUCLEOTIDE SEQUENCE [LARGE SCALE GENOMIC DNA]</scope>
    <source>
        <strain evidence="1 2">DSM 43634</strain>
    </source>
</reference>
<evidence type="ECO:0000313" key="1">
    <source>
        <dbReference type="EMBL" id="ROP29610.1"/>
    </source>
</evidence>
<organism evidence="1 2">
    <name type="scientific">Couchioplanes caeruleus</name>
    <dbReference type="NCBI Taxonomy" id="56438"/>
    <lineage>
        <taxon>Bacteria</taxon>
        <taxon>Bacillati</taxon>
        <taxon>Actinomycetota</taxon>
        <taxon>Actinomycetes</taxon>
        <taxon>Micromonosporales</taxon>
        <taxon>Micromonosporaceae</taxon>
        <taxon>Couchioplanes</taxon>
    </lineage>
</organism>
<dbReference type="Gene3D" id="2.130.10.10">
    <property type="entry name" value="YVTN repeat-like/Quinoprotein amine dehydrogenase"/>
    <property type="match status" value="1"/>
</dbReference>
<dbReference type="SUPFAM" id="SSF50969">
    <property type="entry name" value="YVTN repeat-like/Quinoprotein amine dehydrogenase"/>
    <property type="match status" value="1"/>
</dbReference>
<dbReference type="PANTHER" id="PTHR47197">
    <property type="entry name" value="PROTEIN NIRF"/>
    <property type="match status" value="1"/>
</dbReference>
<dbReference type="Proteomes" id="UP000271683">
    <property type="component" value="Unassembled WGS sequence"/>
</dbReference>
<dbReference type="SUPFAM" id="SSF75011">
    <property type="entry name" value="3-carboxy-cis,cis-mucoante lactonizing enzyme"/>
    <property type="match status" value="1"/>
</dbReference>